<dbReference type="RefSeq" id="WP_377464695.1">
    <property type="nucleotide sequence ID" value="NZ_JBHUOP010000001.1"/>
</dbReference>
<comment type="caution">
    <text evidence="3">The sequence shown here is derived from an EMBL/GenBank/DDBJ whole genome shotgun (WGS) entry which is preliminary data.</text>
</comment>
<evidence type="ECO:0000313" key="3">
    <source>
        <dbReference type="EMBL" id="MFD2839252.1"/>
    </source>
</evidence>
<dbReference type="EMBL" id="JBHUOP010000001">
    <property type="protein sequence ID" value="MFD2839252.1"/>
    <property type="molecule type" value="Genomic_DNA"/>
</dbReference>
<keyword evidence="2" id="KW-0812">Transmembrane</keyword>
<dbReference type="Proteomes" id="UP001597391">
    <property type="component" value="Unassembled WGS sequence"/>
</dbReference>
<name>A0ABW5XBN0_9MICO</name>
<feature type="region of interest" description="Disordered" evidence="1">
    <location>
        <begin position="1"/>
        <end position="25"/>
    </location>
</feature>
<dbReference type="PANTHER" id="PTHR36115">
    <property type="entry name" value="PROLINE-RICH ANTIGEN HOMOLOG-RELATED"/>
    <property type="match status" value="1"/>
</dbReference>
<evidence type="ECO:0000256" key="2">
    <source>
        <dbReference type="SAM" id="Phobius"/>
    </source>
</evidence>
<dbReference type="InterPro" id="IPR051791">
    <property type="entry name" value="Pra-immunoreactive"/>
</dbReference>
<protein>
    <submittedName>
        <fullName evidence="3">RDD family protein</fullName>
    </submittedName>
</protein>
<organism evidence="3 4">
    <name type="scientific">Populibacterium corticicola</name>
    <dbReference type="NCBI Taxonomy" id="1812826"/>
    <lineage>
        <taxon>Bacteria</taxon>
        <taxon>Bacillati</taxon>
        <taxon>Actinomycetota</taxon>
        <taxon>Actinomycetes</taxon>
        <taxon>Micrococcales</taxon>
        <taxon>Jonesiaceae</taxon>
        <taxon>Populibacterium</taxon>
    </lineage>
</organism>
<gene>
    <name evidence="3" type="ORF">ACFSYH_01540</name>
</gene>
<reference evidence="4" key="1">
    <citation type="journal article" date="2019" name="Int. J. Syst. Evol. Microbiol.">
        <title>The Global Catalogue of Microorganisms (GCM) 10K type strain sequencing project: providing services to taxonomists for standard genome sequencing and annotation.</title>
        <authorList>
            <consortium name="The Broad Institute Genomics Platform"/>
            <consortium name="The Broad Institute Genome Sequencing Center for Infectious Disease"/>
            <person name="Wu L."/>
            <person name="Ma J."/>
        </authorList>
    </citation>
    <scope>NUCLEOTIDE SEQUENCE [LARGE SCALE GENOMIC DNA]</scope>
    <source>
        <strain evidence="4">KCTC 33576</strain>
    </source>
</reference>
<dbReference type="PANTHER" id="PTHR36115:SF6">
    <property type="entry name" value="PROLINE-RICH ANTIGEN HOMOLOG"/>
    <property type="match status" value="1"/>
</dbReference>
<proteinExistence type="predicted"/>
<evidence type="ECO:0000313" key="4">
    <source>
        <dbReference type="Proteomes" id="UP001597391"/>
    </source>
</evidence>
<accession>A0ABW5XBN0</accession>
<keyword evidence="2" id="KW-0472">Membrane</keyword>
<keyword evidence="2" id="KW-1133">Transmembrane helix</keyword>
<keyword evidence="4" id="KW-1185">Reference proteome</keyword>
<feature type="transmembrane region" description="Helical" evidence="2">
    <location>
        <begin position="70"/>
        <end position="95"/>
    </location>
</feature>
<feature type="transmembrane region" description="Helical" evidence="2">
    <location>
        <begin position="46"/>
        <end position="64"/>
    </location>
</feature>
<evidence type="ECO:0000256" key="1">
    <source>
        <dbReference type="SAM" id="MobiDB-lite"/>
    </source>
</evidence>
<feature type="transmembrane region" description="Helical" evidence="2">
    <location>
        <begin position="107"/>
        <end position="130"/>
    </location>
</feature>
<sequence>MTRRKDFGSWLEGTPQGNSPTSDERARALEIPVSGSGSLAPLSRRIGALIVDWGAASAISWLFFDYAPMATLAVFAGAHFLFVSTLGFTIGHRLFGLRVKPEGTDMAFVGFVSGFLRTLLLCLVIPAAVWDAQGRGLHDKAARTIIVRR</sequence>